<organism evidence="1 2">
    <name type="scientific">Lasiodiplodia mahajangana</name>
    <dbReference type="NCBI Taxonomy" id="1108764"/>
    <lineage>
        <taxon>Eukaryota</taxon>
        <taxon>Fungi</taxon>
        <taxon>Dikarya</taxon>
        <taxon>Ascomycota</taxon>
        <taxon>Pezizomycotina</taxon>
        <taxon>Dothideomycetes</taxon>
        <taxon>Dothideomycetes incertae sedis</taxon>
        <taxon>Botryosphaeriales</taxon>
        <taxon>Botryosphaeriaceae</taxon>
        <taxon>Lasiodiplodia</taxon>
    </lineage>
</organism>
<sequence>MPSDQPSKCVQHWQSGVFSGDYGAIIVDQETFEQATLKATIVAPLNRMQGLLGEEGREAITNIKPDKYRPYRMASSILQIGQRLKGGLSVYTITKQLYPTTWLATNAVNRTVVVKCDKPERINNERDLLRRFHDTALFRPLIDEIEVADPANPLAIVLKHYDCHVGEISKKQGLSTREAKYLGSRVLKALCALHANGYIHTDVKPGNILVNLCPGSDIRFTDVCLADLGDAVPTDSMEATNGYPLGTTVFRSPETTLMMPFTTAHDIWSFGTTLISLLYGRGFDIFWPGGDPKDPLFIDKIVRNFHKYFGPFPETYLTLPGIDENRLEALITIMVEAEARGLFQRASSTEISNEDRDFIWSFMKLDYRDRPTAAALLQDKWFAELNTSEGAVDLGELSRDTATRNRDIPAAVAANCWIR</sequence>
<proteinExistence type="predicted"/>
<keyword evidence="2" id="KW-1185">Reference proteome</keyword>
<dbReference type="EMBL" id="JAPUUL010002015">
    <property type="protein sequence ID" value="KAJ8126113.1"/>
    <property type="molecule type" value="Genomic_DNA"/>
</dbReference>
<comment type="caution">
    <text evidence="1">The sequence shown here is derived from an EMBL/GenBank/DDBJ whole genome shotgun (WGS) entry which is preliminary data.</text>
</comment>
<accession>A0ACC2JFW1</accession>
<reference evidence="1" key="1">
    <citation type="submission" date="2022-12" db="EMBL/GenBank/DDBJ databases">
        <title>Genome Sequence of Lasiodiplodia mahajangana.</title>
        <authorList>
            <person name="Buettner E."/>
        </authorList>
    </citation>
    <scope>NUCLEOTIDE SEQUENCE</scope>
    <source>
        <strain evidence="1">VT137</strain>
    </source>
</reference>
<evidence type="ECO:0000313" key="1">
    <source>
        <dbReference type="EMBL" id="KAJ8126113.1"/>
    </source>
</evidence>
<name>A0ACC2JFW1_9PEZI</name>
<gene>
    <name evidence="1" type="ORF">O1611_g7524</name>
</gene>
<evidence type="ECO:0000313" key="2">
    <source>
        <dbReference type="Proteomes" id="UP001153332"/>
    </source>
</evidence>
<dbReference type="Proteomes" id="UP001153332">
    <property type="component" value="Unassembled WGS sequence"/>
</dbReference>
<protein>
    <submittedName>
        <fullName evidence="1">Uncharacterized protein</fullName>
    </submittedName>
</protein>